<accession>K5VKB8</accession>
<evidence type="ECO:0000313" key="2">
    <source>
        <dbReference type="Proteomes" id="UP000008370"/>
    </source>
</evidence>
<dbReference type="RefSeq" id="XP_007399600.1">
    <property type="nucleotide sequence ID" value="XM_007399538.1"/>
</dbReference>
<organism evidence="1 2">
    <name type="scientific">Phanerochaete carnosa (strain HHB-10118-sp)</name>
    <name type="common">White-rot fungus</name>
    <name type="synonym">Peniophora carnosa</name>
    <dbReference type="NCBI Taxonomy" id="650164"/>
    <lineage>
        <taxon>Eukaryota</taxon>
        <taxon>Fungi</taxon>
        <taxon>Dikarya</taxon>
        <taxon>Basidiomycota</taxon>
        <taxon>Agaricomycotina</taxon>
        <taxon>Agaricomycetes</taxon>
        <taxon>Polyporales</taxon>
        <taxon>Phanerochaetaceae</taxon>
        <taxon>Phanerochaete</taxon>
    </lineage>
</organism>
<dbReference type="InParanoid" id="K5VKB8"/>
<name>K5VKB8_PHACS</name>
<dbReference type="HOGENOM" id="CLU_1797157_0_0_1"/>
<dbReference type="OrthoDB" id="2794653at2759"/>
<gene>
    <name evidence="1" type="ORF">PHACADRAFT_150513</name>
</gene>
<dbReference type="EMBL" id="JH930476">
    <property type="protein sequence ID" value="EKM51803.1"/>
    <property type="molecule type" value="Genomic_DNA"/>
</dbReference>
<evidence type="ECO:0000313" key="1">
    <source>
        <dbReference type="EMBL" id="EKM51803.1"/>
    </source>
</evidence>
<dbReference type="Gene3D" id="2.80.10.50">
    <property type="match status" value="1"/>
</dbReference>
<dbReference type="KEGG" id="pco:PHACADRAFT_150513"/>
<protein>
    <submittedName>
        <fullName evidence="1">Uncharacterized protein</fullName>
    </submittedName>
</protein>
<proteinExistence type="predicted"/>
<keyword evidence="2" id="KW-1185">Reference proteome</keyword>
<dbReference type="GO" id="GO:0004867">
    <property type="term" value="F:serine-type endopeptidase inhibitor activity"/>
    <property type="evidence" value="ECO:0007669"/>
    <property type="project" value="InterPro"/>
</dbReference>
<sequence length="144" mass="16155">MLPDGLYTIVCKASGCKVGRHLVEAKTLLPKRVMVLRPEGSLRGASEAPWLIQRTGEKDTYKMQAGGALVGALKSRLVAHLTTEEDANTWVITHRPEFGDHCFTYTRTRGLTRACRLIYPRYLGSRSLTCLRDGSRVVLRTRPR</sequence>
<dbReference type="InterPro" id="IPR031755">
    <property type="entry name" value="Inhibitor_I66"/>
</dbReference>
<dbReference type="Proteomes" id="UP000008370">
    <property type="component" value="Unassembled WGS sequence"/>
</dbReference>
<dbReference type="Pfam" id="PF16850">
    <property type="entry name" value="Inhibitor_I66"/>
    <property type="match status" value="1"/>
</dbReference>
<dbReference type="AlphaFoldDB" id="K5VKB8"/>
<dbReference type="GeneID" id="18908847"/>
<reference evidence="1 2" key="1">
    <citation type="journal article" date="2012" name="BMC Genomics">
        <title>Comparative genomics of the white-rot fungi, Phanerochaete carnosa and P. chrysosporium, to elucidate the genetic basis of the distinct wood types they colonize.</title>
        <authorList>
            <person name="Suzuki H."/>
            <person name="MacDonald J."/>
            <person name="Syed K."/>
            <person name="Salamov A."/>
            <person name="Hori C."/>
            <person name="Aerts A."/>
            <person name="Henrissat B."/>
            <person name="Wiebenga A."/>
            <person name="vanKuyk P.A."/>
            <person name="Barry K."/>
            <person name="Lindquist E."/>
            <person name="LaButti K."/>
            <person name="Lapidus A."/>
            <person name="Lucas S."/>
            <person name="Coutinho P."/>
            <person name="Gong Y."/>
            <person name="Samejima M."/>
            <person name="Mahadevan R."/>
            <person name="Abou-Zaid M."/>
            <person name="de Vries R.P."/>
            <person name="Igarashi K."/>
            <person name="Yadav J.S."/>
            <person name="Grigoriev I.V."/>
            <person name="Master E.R."/>
        </authorList>
    </citation>
    <scope>NUCLEOTIDE SEQUENCE [LARGE SCALE GENOMIC DNA]</scope>
    <source>
        <strain evidence="1 2">HHB-10118-sp</strain>
    </source>
</reference>